<feature type="signal peptide" evidence="1">
    <location>
        <begin position="1"/>
        <end position="27"/>
    </location>
</feature>
<feature type="chain" id="PRO_5015695362" evidence="1">
    <location>
        <begin position="28"/>
        <end position="326"/>
    </location>
</feature>
<accession>A0A2S5KHD9</accession>
<dbReference type="PANTHER" id="PTHR42941">
    <property type="entry name" value="SLL1037 PROTEIN"/>
    <property type="match status" value="1"/>
</dbReference>
<sequence>MKKLNKLTQTIALTCAAFALSSTLSTASAEQYVSIGTGGVTGVYYPVGGAICRLVNKDRKQHGIRCTVESTAGSVSNVNAVKSGDLDVGIAQSDIQYNAMHGVNQFVGQEPYSDLRSLFSMWSEAMTLVVRPDSGIHSIEDLKGKRVNLGPIGSGTRAVVGDMLTAAGVKTSDLALATEMKLDENGTALCDNKVDAFFVMIGHPSSNVQDPTTTCGAKLVPLQGKWVADMVAKSSFFSLAVIPGGLYPNNDQDINTLGVKATLVTSASASPDKIYTLVKAVFENLDEFKKLHPVLNGLNPEDMVKQGLSAPIHPGALKYYKEKGML</sequence>
<dbReference type="Pfam" id="PF16868">
    <property type="entry name" value="NMT1_3"/>
    <property type="match status" value="1"/>
</dbReference>
<dbReference type="PANTHER" id="PTHR42941:SF1">
    <property type="entry name" value="SLL1037 PROTEIN"/>
    <property type="match status" value="1"/>
</dbReference>
<dbReference type="Proteomes" id="UP000238196">
    <property type="component" value="Unassembled WGS sequence"/>
</dbReference>
<evidence type="ECO:0000313" key="3">
    <source>
        <dbReference type="Proteomes" id="UP000238196"/>
    </source>
</evidence>
<protein>
    <submittedName>
        <fullName evidence="2">C4-dicarboxylate ABC transporter substrate-binding protein</fullName>
    </submittedName>
</protein>
<dbReference type="CDD" id="cd13568">
    <property type="entry name" value="PBP2_TAXI_TRAP_like_3"/>
    <property type="match status" value="1"/>
</dbReference>
<dbReference type="InterPro" id="IPR011852">
    <property type="entry name" value="TRAP_TAXI"/>
</dbReference>
<evidence type="ECO:0000313" key="2">
    <source>
        <dbReference type="EMBL" id="PPC74221.1"/>
    </source>
</evidence>
<proteinExistence type="predicted"/>
<gene>
    <name evidence="2" type="ORF">C4K68_26830</name>
</gene>
<dbReference type="AlphaFoldDB" id="A0A2S5KHD9"/>
<dbReference type="Gene3D" id="3.40.190.10">
    <property type="entry name" value="Periplasmic binding protein-like II"/>
    <property type="match status" value="2"/>
</dbReference>
<comment type="caution">
    <text evidence="2">The sequence shown here is derived from an EMBL/GenBank/DDBJ whole genome shotgun (WGS) entry which is preliminary data.</text>
</comment>
<keyword evidence="1" id="KW-0732">Signal</keyword>
<evidence type="ECO:0000256" key="1">
    <source>
        <dbReference type="SAM" id="SignalP"/>
    </source>
</evidence>
<dbReference type="NCBIfam" id="TIGR02122">
    <property type="entry name" value="TRAP_TAXI"/>
    <property type="match status" value="1"/>
</dbReference>
<dbReference type="OrthoDB" id="9780180at2"/>
<dbReference type="SUPFAM" id="SSF53850">
    <property type="entry name" value="Periplasmic binding protein-like II"/>
    <property type="match status" value="1"/>
</dbReference>
<dbReference type="EMBL" id="PRLP01000155">
    <property type="protein sequence ID" value="PPC74221.1"/>
    <property type="molecule type" value="Genomic_DNA"/>
</dbReference>
<reference evidence="2 3" key="1">
    <citation type="submission" date="2018-02" db="EMBL/GenBank/DDBJ databases">
        <title>novel marine gammaproteobacteria from coastal saline agro ecosystem.</title>
        <authorList>
            <person name="Krishnan R."/>
            <person name="Ramesh Kumar N."/>
        </authorList>
    </citation>
    <scope>NUCLEOTIDE SEQUENCE [LARGE SCALE GENOMIC DNA]</scope>
    <source>
        <strain evidence="2 3">228</strain>
    </source>
</reference>
<organism evidence="2 3">
    <name type="scientific">Proteobacteria bacterium 228</name>
    <dbReference type="NCBI Taxonomy" id="2083153"/>
    <lineage>
        <taxon>Bacteria</taxon>
        <taxon>Pseudomonadati</taxon>
        <taxon>Pseudomonadota</taxon>
    </lineage>
</organism>
<name>A0A2S5KHD9_9PROT</name>